<sequence>MFNKTRMIDTMRRSSQRRTHRRISRIQRQFILETVVSNLCHVVDPLHRTDVTSPLGSFASVELDERVNVSSISA</sequence>
<feature type="compositionally biased region" description="Basic and acidic residues" evidence="1">
    <location>
        <begin position="1"/>
        <end position="12"/>
    </location>
</feature>
<proteinExistence type="predicted"/>
<comment type="caution">
    <text evidence="2">The sequence shown here is derived from an EMBL/GenBank/DDBJ whole genome shotgun (WGS) entry which is preliminary data.</text>
</comment>
<dbReference type="AlphaFoldDB" id="A0A821R762"/>
<organism evidence="2 3">
    <name type="scientific">Rotaria socialis</name>
    <dbReference type="NCBI Taxonomy" id="392032"/>
    <lineage>
        <taxon>Eukaryota</taxon>
        <taxon>Metazoa</taxon>
        <taxon>Spiralia</taxon>
        <taxon>Gnathifera</taxon>
        <taxon>Rotifera</taxon>
        <taxon>Eurotatoria</taxon>
        <taxon>Bdelloidea</taxon>
        <taxon>Philodinida</taxon>
        <taxon>Philodinidae</taxon>
        <taxon>Rotaria</taxon>
    </lineage>
</organism>
<dbReference type="Proteomes" id="UP000663838">
    <property type="component" value="Unassembled WGS sequence"/>
</dbReference>
<feature type="region of interest" description="Disordered" evidence="1">
    <location>
        <begin position="1"/>
        <end position="21"/>
    </location>
</feature>
<accession>A0A821R762</accession>
<protein>
    <submittedName>
        <fullName evidence="2">Uncharacterized protein</fullName>
    </submittedName>
</protein>
<evidence type="ECO:0000313" key="3">
    <source>
        <dbReference type="Proteomes" id="UP000663838"/>
    </source>
</evidence>
<name>A0A821R762_9BILA</name>
<reference evidence="2" key="1">
    <citation type="submission" date="2021-02" db="EMBL/GenBank/DDBJ databases">
        <authorList>
            <person name="Nowell W R."/>
        </authorList>
    </citation>
    <scope>NUCLEOTIDE SEQUENCE</scope>
</reference>
<evidence type="ECO:0000313" key="2">
    <source>
        <dbReference type="EMBL" id="CAF4834598.1"/>
    </source>
</evidence>
<dbReference type="EMBL" id="CAJOBS010002804">
    <property type="protein sequence ID" value="CAF4834598.1"/>
    <property type="molecule type" value="Genomic_DNA"/>
</dbReference>
<evidence type="ECO:0000256" key="1">
    <source>
        <dbReference type="SAM" id="MobiDB-lite"/>
    </source>
</evidence>
<gene>
    <name evidence="2" type="ORF">TOA249_LOCUS25580</name>
</gene>